<evidence type="ECO:0000256" key="1">
    <source>
        <dbReference type="ARBA" id="ARBA00009258"/>
    </source>
</evidence>
<evidence type="ECO:0000256" key="7">
    <source>
        <dbReference type="SAM" id="Coils"/>
    </source>
</evidence>
<dbReference type="Proteomes" id="UP000184300">
    <property type="component" value="Unassembled WGS sequence"/>
</dbReference>
<dbReference type="InterPro" id="IPR050082">
    <property type="entry name" value="RNA_methyltr_RlmE"/>
</dbReference>
<dbReference type="EMBL" id="KV878890">
    <property type="protein sequence ID" value="OJJ88030.1"/>
    <property type="molecule type" value="Genomic_DNA"/>
</dbReference>
<feature type="compositionally biased region" description="Basic and acidic residues" evidence="8">
    <location>
        <begin position="207"/>
        <end position="218"/>
    </location>
</feature>
<dbReference type="InterPro" id="IPR015507">
    <property type="entry name" value="rRNA-MeTfrase_E"/>
</dbReference>
<keyword evidence="3" id="KW-0489">Methyltransferase</keyword>
<evidence type="ECO:0000256" key="8">
    <source>
        <dbReference type="SAM" id="MobiDB-lite"/>
    </source>
</evidence>
<dbReference type="GO" id="GO:0005739">
    <property type="term" value="C:mitochondrion"/>
    <property type="evidence" value="ECO:0007669"/>
    <property type="project" value="TreeGrafter"/>
</dbReference>
<accession>A0A1L9VVU9</accession>
<dbReference type="GeneID" id="34464996"/>
<feature type="region of interest" description="Disordered" evidence="8">
    <location>
        <begin position="171"/>
        <end position="191"/>
    </location>
</feature>
<dbReference type="OrthoDB" id="20105at2759"/>
<keyword evidence="11" id="KW-1185">Reference proteome</keyword>
<dbReference type="PANTHER" id="PTHR10920">
    <property type="entry name" value="RIBOSOMAL RNA METHYLTRANSFERASE"/>
    <property type="match status" value="1"/>
</dbReference>
<evidence type="ECO:0000256" key="5">
    <source>
        <dbReference type="ARBA" id="ARBA00022691"/>
    </source>
</evidence>
<sequence>MALVGPEVVEDCQLAIRTAQFESEYAKISGRTAQLLDAERTRVKRMEQLLLQFENDTLRSELEQVNGQLAAAMQAESDNRLQLHEAWKEVDRLWSVIKASSHEIEGLHEKLSSLSGTTSESRDLLAEKIRLSKDLSKLQSEFERLKSQNTSSQDLLAEKKDLERQLSMLEVQMEDDKRTHERSQARDRQQKQEIANLTSQLENARKELAEGRQEHDSQRQSLGWTTQQNAYESKIENLTRKLKSTNAQLEEAQKPQKNRQANVKTDDISQASHRGRAIPPQRPMTQFNPDITIATPGAIQKHEKARQPSALPGEKSAFSITPYLSRTNAPLDTPVSSEDDMDELGAVSLKETIKSPSNEAGSGGSKDVEIWPEGQPIPGKGLSRKTTKQKPTKLQAKETSAKGPGRNDSDDQLEDLSGLHAQKGTGHGPAKPKKRKLGGQRDRNLFDEEEDELHEYRKPGRKLALGAGRNPALGGFQPAGGLQAFSPYSSSKRWQARQQKDRYTREATVQGLKSRAAFKLLQIDEKYRIFRSGQTVVDLGYAPGSWSQVAVDRTKPNGRVLGVDIIPAQPPKGVSTIQGNFLSAEVQKYVQDFLRDPRRGRPYEDGYIMPDRGSEDLSQHALDIKTGNSGANQESDSELRTVDVVLSDMSAPWPQISGFWKRSLSEPYHRMMNTSGVNFKDHAGSMDLCNAALQFGYNVLKTGGNFVCKFYQGAEDKELEKQLRELFRRVHRLKPESSRNESKEAYFIGLERRS</sequence>
<dbReference type="RefSeq" id="XP_022404713.1">
    <property type="nucleotide sequence ID" value="XM_022548736.1"/>
</dbReference>
<feature type="compositionally biased region" description="Basic and acidic residues" evidence="8">
    <location>
        <begin position="174"/>
        <end position="191"/>
    </location>
</feature>
<organism evidence="10 11">
    <name type="scientific">Aspergillus glaucus CBS 516.65</name>
    <dbReference type="NCBI Taxonomy" id="1160497"/>
    <lineage>
        <taxon>Eukaryota</taxon>
        <taxon>Fungi</taxon>
        <taxon>Dikarya</taxon>
        <taxon>Ascomycota</taxon>
        <taxon>Pezizomycotina</taxon>
        <taxon>Eurotiomycetes</taxon>
        <taxon>Eurotiomycetidae</taxon>
        <taxon>Eurotiales</taxon>
        <taxon>Aspergillaceae</taxon>
        <taxon>Aspergillus</taxon>
        <taxon>Aspergillus subgen. Aspergillus</taxon>
    </lineage>
</organism>
<dbReference type="VEuPathDB" id="FungiDB:ASPGLDRAFT_64074"/>
<dbReference type="PANTHER" id="PTHR10920:SF18">
    <property type="entry name" value="RRNA METHYLTRANSFERASE 2, MITOCHONDRIAL"/>
    <property type="match status" value="1"/>
</dbReference>
<keyword evidence="7" id="KW-0175">Coiled coil</keyword>
<feature type="region of interest" description="Disordered" evidence="8">
    <location>
        <begin position="351"/>
        <end position="443"/>
    </location>
</feature>
<dbReference type="HAMAP" id="MF_01547">
    <property type="entry name" value="RNA_methyltr_E"/>
    <property type="match status" value="1"/>
</dbReference>
<evidence type="ECO:0000256" key="2">
    <source>
        <dbReference type="ARBA" id="ARBA00022552"/>
    </source>
</evidence>
<keyword evidence="5" id="KW-0949">S-adenosyl-L-methionine</keyword>
<proteinExistence type="inferred from homology"/>
<feature type="region of interest" description="Disordered" evidence="8">
    <location>
        <begin position="247"/>
        <end position="289"/>
    </location>
</feature>
<reference evidence="11" key="1">
    <citation type="journal article" date="2017" name="Genome Biol.">
        <title>Comparative genomics reveals high biological diversity and specific adaptations in the industrially and medically important fungal genus Aspergillus.</title>
        <authorList>
            <person name="de Vries R.P."/>
            <person name="Riley R."/>
            <person name="Wiebenga A."/>
            <person name="Aguilar-Osorio G."/>
            <person name="Amillis S."/>
            <person name="Uchima C.A."/>
            <person name="Anderluh G."/>
            <person name="Asadollahi M."/>
            <person name="Askin M."/>
            <person name="Barry K."/>
            <person name="Battaglia E."/>
            <person name="Bayram O."/>
            <person name="Benocci T."/>
            <person name="Braus-Stromeyer S.A."/>
            <person name="Caldana C."/>
            <person name="Canovas D."/>
            <person name="Cerqueira G.C."/>
            <person name="Chen F."/>
            <person name="Chen W."/>
            <person name="Choi C."/>
            <person name="Clum A."/>
            <person name="Dos Santos R.A."/>
            <person name="Damasio A.R."/>
            <person name="Diallinas G."/>
            <person name="Emri T."/>
            <person name="Fekete E."/>
            <person name="Flipphi M."/>
            <person name="Freyberg S."/>
            <person name="Gallo A."/>
            <person name="Gournas C."/>
            <person name="Habgood R."/>
            <person name="Hainaut M."/>
            <person name="Harispe M.L."/>
            <person name="Henrissat B."/>
            <person name="Hilden K.S."/>
            <person name="Hope R."/>
            <person name="Hossain A."/>
            <person name="Karabika E."/>
            <person name="Karaffa L."/>
            <person name="Karanyi Z."/>
            <person name="Krasevec N."/>
            <person name="Kuo A."/>
            <person name="Kusch H."/>
            <person name="LaButti K."/>
            <person name="Lagendijk E.L."/>
            <person name="Lapidus A."/>
            <person name="Levasseur A."/>
            <person name="Lindquist E."/>
            <person name="Lipzen A."/>
            <person name="Logrieco A.F."/>
            <person name="MacCabe A."/>
            <person name="Maekelae M.R."/>
            <person name="Malavazi I."/>
            <person name="Melin P."/>
            <person name="Meyer V."/>
            <person name="Mielnichuk N."/>
            <person name="Miskei M."/>
            <person name="Molnar A.P."/>
            <person name="Mule G."/>
            <person name="Ngan C.Y."/>
            <person name="Orejas M."/>
            <person name="Orosz E."/>
            <person name="Ouedraogo J.P."/>
            <person name="Overkamp K.M."/>
            <person name="Park H.-S."/>
            <person name="Perrone G."/>
            <person name="Piumi F."/>
            <person name="Punt P.J."/>
            <person name="Ram A.F."/>
            <person name="Ramon A."/>
            <person name="Rauscher S."/>
            <person name="Record E."/>
            <person name="Riano-Pachon D.M."/>
            <person name="Robert V."/>
            <person name="Roehrig J."/>
            <person name="Ruller R."/>
            <person name="Salamov A."/>
            <person name="Salih N.S."/>
            <person name="Samson R.A."/>
            <person name="Sandor E."/>
            <person name="Sanguinetti M."/>
            <person name="Schuetze T."/>
            <person name="Sepcic K."/>
            <person name="Shelest E."/>
            <person name="Sherlock G."/>
            <person name="Sophianopoulou V."/>
            <person name="Squina F.M."/>
            <person name="Sun H."/>
            <person name="Susca A."/>
            <person name="Todd R.B."/>
            <person name="Tsang A."/>
            <person name="Unkles S.E."/>
            <person name="van de Wiele N."/>
            <person name="van Rossen-Uffink D."/>
            <person name="Oliveira J.V."/>
            <person name="Vesth T.C."/>
            <person name="Visser J."/>
            <person name="Yu J.-H."/>
            <person name="Zhou M."/>
            <person name="Andersen M.R."/>
            <person name="Archer D.B."/>
            <person name="Baker S.E."/>
            <person name="Benoit I."/>
            <person name="Brakhage A.A."/>
            <person name="Braus G.H."/>
            <person name="Fischer R."/>
            <person name="Frisvad J.C."/>
            <person name="Goldman G.H."/>
            <person name="Houbraken J."/>
            <person name="Oakley B."/>
            <person name="Pocsi I."/>
            <person name="Scazzocchio C."/>
            <person name="Seiboth B."/>
            <person name="vanKuyk P.A."/>
            <person name="Wortman J."/>
            <person name="Dyer P.S."/>
            <person name="Grigoriev I.V."/>
        </authorList>
    </citation>
    <scope>NUCLEOTIDE SEQUENCE [LARGE SCALE GENOMIC DNA]</scope>
    <source>
        <strain evidence="11">CBS 516.65</strain>
    </source>
</reference>
<dbReference type="AlphaFoldDB" id="A0A1L9VVU9"/>
<evidence type="ECO:0000256" key="6">
    <source>
        <dbReference type="ARBA" id="ARBA00041184"/>
    </source>
</evidence>
<dbReference type="InterPro" id="IPR002877">
    <property type="entry name" value="RNA_MeTrfase_FtsJ_dom"/>
</dbReference>
<evidence type="ECO:0000313" key="10">
    <source>
        <dbReference type="EMBL" id="OJJ88030.1"/>
    </source>
</evidence>
<feature type="compositionally biased region" description="Polar residues" evidence="8">
    <location>
        <begin position="258"/>
        <end position="272"/>
    </location>
</feature>
<dbReference type="InterPro" id="IPR029063">
    <property type="entry name" value="SAM-dependent_MTases_sf"/>
</dbReference>
<gene>
    <name evidence="10" type="ORF">ASPGLDRAFT_64074</name>
</gene>
<feature type="region of interest" description="Disordered" evidence="8">
    <location>
        <begin position="207"/>
        <end position="227"/>
    </location>
</feature>
<dbReference type="STRING" id="1160497.A0A1L9VVU9"/>
<protein>
    <recommendedName>
        <fullName evidence="6">rRNA methyltransferase 2, mitochondrial</fullName>
    </recommendedName>
</protein>
<feature type="domain" description="Ribosomal RNA methyltransferase FtsJ" evidence="9">
    <location>
        <begin position="513"/>
        <end position="751"/>
    </location>
</feature>
<evidence type="ECO:0000313" key="11">
    <source>
        <dbReference type="Proteomes" id="UP000184300"/>
    </source>
</evidence>
<comment type="similarity">
    <text evidence="1">Belongs to the class I-like SAM-binding methyltransferase superfamily. RNA methyltransferase RlmE family.</text>
</comment>
<dbReference type="Gene3D" id="3.40.50.150">
    <property type="entry name" value="Vaccinia Virus protein VP39"/>
    <property type="match status" value="1"/>
</dbReference>
<feature type="compositionally biased region" description="Basic and acidic residues" evidence="8">
    <location>
        <begin position="395"/>
        <end position="409"/>
    </location>
</feature>
<evidence type="ECO:0000256" key="3">
    <source>
        <dbReference type="ARBA" id="ARBA00022603"/>
    </source>
</evidence>
<keyword evidence="2" id="KW-0698">rRNA processing</keyword>
<dbReference type="GO" id="GO:0008650">
    <property type="term" value="F:rRNA (uridine-2'-O-)-methyltransferase activity"/>
    <property type="evidence" value="ECO:0007669"/>
    <property type="project" value="TreeGrafter"/>
</dbReference>
<feature type="coiled-coil region" evidence="7">
    <location>
        <begin position="36"/>
        <end position="75"/>
    </location>
</feature>
<evidence type="ECO:0000256" key="4">
    <source>
        <dbReference type="ARBA" id="ARBA00022679"/>
    </source>
</evidence>
<evidence type="ECO:0000259" key="9">
    <source>
        <dbReference type="Pfam" id="PF01728"/>
    </source>
</evidence>
<dbReference type="Pfam" id="PF01728">
    <property type="entry name" value="FtsJ"/>
    <property type="match status" value="1"/>
</dbReference>
<dbReference type="SUPFAM" id="SSF53335">
    <property type="entry name" value="S-adenosyl-L-methionine-dependent methyltransferases"/>
    <property type="match status" value="1"/>
</dbReference>
<feature type="compositionally biased region" description="Basic residues" evidence="8">
    <location>
        <begin position="382"/>
        <end position="391"/>
    </location>
</feature>
<keyword evidence="4" id="KW-0808">Transferase</keyword>
<name>A0A1L9VVU9_ASPGL</name>